<protein>
    <submittedName>
        <fullName evidence="2">Uncharacterized protein</fullName>
    </submittedName>
</protein>
<evidence type="ECO:0000256" key="1">
    <source>
        <dbReference type="SAM" id="SignalP"/>
    </source>
</evidence>
<name>A0AA47NW63_MERPO</name>
<dbReference type="Proteomes" id="UP001174136">
    <property type="component" value="Unassembled WGS sequence"/>
</dbReference>
<comment type="caution">
    <text evidence="2">The sequence shown here is derived from an EMBL/GenBank/DDBJ whole genome shotgun (WGS) entry which is preliminary data.</text>
</comment>
<dbReference type="AlphaFoldDB" id="A0AA47NW63"/>
<accession>A0AA47NW63</accession>
<reference evidence="2" key="1">
    <citation type="journal article" date="2023" name="Front. Mar. Sci.">
        <title>A new Merluccius polli reference genome to investigate the effects of global change in West African waters.</title>
        <authorList>
            <person name="Mateo J.L."/>
            <person name="Blanco-Fernandez C."/>
            <person name="Garcia-Vazquez E."/>
            <person name="Machado-Schiaffino G."/>
        </authorList>
    </citation>
    <scope>NUCLEOTIDE SEQUENCE</scope>
    <source>
        <strain evidence="2">C29</strain>
        <tissue evidence="2">Fin</tissue>
    </source>
</reference>
<dbReference type="PANTHER" id="PTHR38706:SF3">
    <property type="entry name" value="SI:CH211-198C19.1"/>
    <property type="match status" value="1"/>
</dbReference>
<feature type="signal peptide" evidence="1">
    <location>
        <begin position="1"/>
        <end position="18"/>
    </location>
</feature>
<feature type="chain" id="PRO_5041436645" evidence="1">
    <location>
        <begin position="19"/>
        <end position="139"/>
    </location>
</feature>
<sequence>MSTIILSTLLLSVVLASALQTLNSDEDLQKTGFGHPPPRHGLKLLQWYVNMCLDNNMKALCNPVDGEYGFHPFTNEQELLPKLTDKQQFGYFTIGNLHSPHAQDLPYDVRKYYNHSDPMSNMDRVLVKTVAFKRLIITM</sequence>
<keyword evidence="1" id="KW-0732">Signal</keyword>
<organism evidence="2 3">
    <name type="scientific">Merluccius polli</name>
    <name type="common">Benguela hake</name>
    <name type="synonym">Merluccius cadenati</name>
    <dbReference type="NCBI Taxonomy" id="89951"/>
    <lineage>
        <taxon>Eukaryota</taxon>
        <taxon>Metazoa</taxon>
        <taxon>Chordata</taxon>
        <taxon>Craniata</taxon>
        <taxon>Vertebrata</taxon>
        <taxon>Euteleostomi</taxon>
        <taxon>Actinopterygii</taxon>
        <taxon>Neopterygii</taxon>
        <taxon>Teleostei</taxon>
        <taxon>Neoteleostei</taxon>
        <taxon>Acanthomorphata</taxon>
        <taxon>Zeiogadaria</taxon>
        <taxon>Gadariae</taxon>
        <taxon>Gadiformes</taxon>
        <taxon>Gadoidei</taxon>
        <taxon>Merlucciidae</taxon>
        <taxon>Merluccius</taxon>
    </lineage>
</organism>
<evidence type="ECO:0000313" key="3">
    <source>
        <dbReference type="Proteomes" id="UP001174136"/>
    </source>
</evidence>
<dbReference type="EMBL" id="JAOPHQ010003995">
    <property type="protein sequence ID" value="KAK0140931.1"/>
    <property type="molecule type" value="Genomic_DNA"/>
</dbReference>
<proteinExistence type="predicted"/>
<dbReference type="PANTHER" id="PTHR38706">
    <property type="entry name" value="SI:CH211-198C19.1-RELATED"/>
    <property type="match status" value="1"/>
</dbReference>
<gene>
    <name evidence="2" type="ORF">N1851_022064</name>
</gene>
<keyword evidence="3" id="KW-1185">Reference proteome</keyword>
<evidence type="ECO:0000313" key="2">
    <source>
        <dbReference type="EMBL" id="KAK0140931.1"/>
    </source>
</evidence>